<keyword evidence="4" id="KW-0175">Coiled coil</keyword>
<dbReference type="InterPro" id="IPR027417">
    <property type="entry name" value="P-loop_NTPase"/>
</dbReference>
<keyword evidence="2" id="KW-0547">Nucleotide-binding</keyword>
<dbReference type="Pfam" id="PF05186">
    <property type="entry name" value="Dpy-30"/>
    <property type="match status" value="1"/>
</dbReference>
<feature type="coiled-coil region" evidence="4">
    <location>
        <begin position="359"/>
        <end position="410"/>
    </location>
</feature>
<dbReference type="InterPro" id="IPR036291">
    <property type="entry name" value="NAD(P)-bd_dom_sf"/>
</dbReference>
<dbReference type="InterPro" id="IPR008144">
    <property type="entry name" value="Guanylate_kin-like_dom"/>
</dbReference>
<evidence type="ECO:0000256" key="1">
    <source>
        <dbReference type="ARBA" id="ARBA00022679"/>
    </source>
</evidence>
<dbReference type="InterPro" id="IPR000850">
    <property type="entry name" value="Adenylat/UMP-CMP_kin"/>
</dbReference>
<evidence type="ECO:0000313" key="8">
    <source>
        <dbReference type="Proteomes" id="UP001059041"/>
    </source>
</evidence>
<gene>
    <name evidence="7" type="ORF">IRJ41_011099</name>
</gene>
<dbReference type="InterPro" id="IPR007858">
    <property type="entry name" value="Dpy-30_motif"/>
</dbReference>
<evidence type="ECO:0000256" key="5">
    <source>
        <dbReference type="SAM" id="MobiDB-lite"/>
    </source>
</evidence>
<dbReference type="AlphaFoldDB" id="A0A9W7TMZ1"/>
<dbReference type="Pfam" id="PF00406">
    <property type="entry name" value="ADK"/>
    <property type="match status" value="1"/>
</dbReference>
<feature type="region of interest" description="Disordered" evidence="5">
    <location>
        <begin position="129"/>
        <end position="149"/>
    </location>
</feature>
<dbReference type="SUPFAM" id="SSF52540">
    <property type="entry name" value="P-loop containing nucleoside triphosphate hydrolases"/>
    <property type="match status" value="1"/>
</dbReference>
<dbReference type="CDD" id="cd01428">
    <property type="entry name" value="ADK"/>
    <property type="match status" value="1"/>
</dbReference>
<feature type="domain" description="Guanylate kinase-like" evidence="6">
    <location>
        <begin position="331"/>
        <end position="537"/>
    </location>
</feature>
<dbReference type="GO" id="GO:0006139">
    <property type="term" value="P:nucleobase-containing compound metabolic process"/>
    <property type="evidence" value="ECO:0007669"/>
    <property type="project" value="InterPro"/>
</dbReference>
<comment type="caution">
    <text evidence="7">The sequence shown here is derived from an EMBL/GenBank/DDBJ whole genome shotgun (WGS) entry which is preliminary data.</text>
</comment>
<dbReference type="Gene3D" id="3.40.50.720">
    <property type="entry name" value="NAD(P)-binding Rossmann-like Domain"/>
    <property type="match status" value="1"/>
</dbReference>
<evidence type="ECO:0000313" key="7">
    <source>
        <dbReference type="EMBL" id="KAI7799769.1"/>
    </source>
</evidence>
<dbReference type="CDD" id="cd22967">
    <property type="entry name" value="DD_AK7"/>
    <property type="match status" value="1"/>
</dbReference>
<keyword evidence="3 7" id="KW-0418">Kinase</keyword>
<keyword evidence="8" id="KW-1185">Reference proteome</keyword>
<evidence type="ECO:0000259" key="6">
    <source>
        <dbReference type="PROSITE" id="PS50052"/>
    </source>
</evidence>
<protein>
    <submittedName>
        <fullName evidence="7">Adenylate kinase 7</fullName>
    </submittedName>
</protein>
<evidence type="ECO:0000256" key="3">
    <source>
        <dbReference type="ARBA" id="ARBA00022777"/>
    </source>
</evidence>
<proteinExistence type="predicted"/>
<reference evidence="7" key="1">
    <citation type="submission" date="2021-02" db="EMBL/GenBank/DDBJ databases">
        <title>Comparative genomics reveals that relaxation of natural selection precedes convergent phenotypic evolution of cavefish.</title>
        <authorList>
            <person name="Peng Z."/>
        </authorList>
    </citation>
    <scope>NUCLEOTIDE SEQUENCE</scope>
    <source>
        <tissue evidence="7">Muscle</tissue>
    </source>
</reference>
<dbReference type="GO" id="GO:0005524">
    <property type="term" value="F:ATP binding"/>
    <property type="evidence" value="ECO:0007669"/>
    <property type="project" value="InterPro"/>
</dbReference>
<dbReference type="PANTHER" id="PTHR23359">
    <property type="entry name" value="NUCLEOTIDE KINASE"/>
    <property type="match status" value="1"/>
</dbReference>
<dbReference type="SUPFAM" id="SSF51735">
    <property type="entry name" value="NAD(P)-binding Rossmann-fold domains"/>
    <property type="match status" value="1"/>
</dbReference>
<dbReference type="Gene3D" id="3.40.50.300">
    <property type="entry name" value="P-loop containing nucleotide triphosphate hydrolases"/>
    <property type="match status" value="1"/>
</dbReference>
<feature type="coiled-coil region" evidence="4">
    <location>
        <begin position="583"/>
        <end position="630"/>
    </location>
</feature>
<dbReference type="GO" id="GO:0019205">
    <property type="term" value="F:nucleobase-containing compound kinase activity"/>
    <property type="evidence" value="ECO:0007669"/>
    <property type="project" value="InterPro"/>
</dbReference>
<feature type="compositionally biased region" description="Acidic residues" evidence="5">
    <location>
        <begin position="129"/>
        <end position="138"/>
    </location>
</feature>
<dbReference type="PROSITE" id="PS50052">
    <property type="entry name" value="GUANYLATE_KINASE_2"/>
    <property type="match status" value="1"/>
</dbReference>
<accession>A0A9W7TMZ1</accession>
<sequence length="708" mass="81169">MANSRASSTKRVFINNIDSYSSRYIAQFLSSCVVGQSLDDGDEEDDKHPASSKDTFSIFGTLLSRDELLQCLMQCDVIVYNITENADLIDEATWAISALHSEIEHFSAPKIFILLSTIMTWAMTKPAEPDDPEIPLTEDDYRRRRPHPNFKEHTSTEKLVLKLGKTKKSKLATYVVTAGLQYGMGENVFHFFFKAAWLGQRSSVPIFGPGTNIIPTIHIHDLSRVVQNIIDHRPKTHYFIAVDESKNTFEDIVKAIASALGSGKTETVPKEEACGTKEVTETGLHNLSVNLRAESIFLKDRFNLRWDCETGIVDNIFTVVEEYKRTRQLLPKKICLLGPAAVGKSSVAEKLCKYYKLQHIHVKEAIDEKIRKLEELLEENEKTSENEEMLSDAQKQLETLKNNMLENDGQLDEQHVIYIIREKLNSVPSRNKGFVLDGYPNTYAQAKDLFRDENMEAEDTRSTIPSYSEVLIPEFIFSLDATDEFLKERVRNLPQNVAEDKHYTQDEFTERLAKFREALAEDESVLDYFDELEIHPEHIVIDSVDDCENMVVLEKIIKSVGRPLNYGLTPEEIEEERKKKEAISQQELKQKQVENELRETEDHAEMTALLEEWSRNLAEVKRQEHEILEAQSVPMRHYLMKYVMPTVTQGLVDCCKVKPDDPVEFLPTPSPITALPVLSDPGPVWHNITTHYQKSTQPYTPTHWLRLF</sequence>
<keyword evidence="1" id="KW-0808">Transferase</keyword>
<evidence type="ECO:0000256" key="4">
    <source>
        <dbReference type="SAM" id="Coils"/>
    </source>
</evidence>
<name>A0A9W7TMZ1_TRIRA</name>
<dbReference type="Proteomes" id="UP001059041">
    <property type="component" value="Linkage Group LG15"/>
</dbReference>
<dbReference type="EMBL" id="JAFHDT010000015">
    <property type="protein sequence ID" value="KAI7799769.1"/>
    <property type="molecule type" value="Genomic_DNA"/>
</dbReference>
<dbReference type="Gene3D" id="1.20.890.10">
    <property type="entry name" value="cAMP-dependent protein kinase regulatory subunit, dimerization-anchoring domain"/>
    <property type="match status" value="1"/>
</dbReference>
<evidence type="ECO:0000256" key="2">
    <source>
        <dbReference type="ARBA" id="ARBA00022741"/>
    </source>
</evidence>
<dbReference type="InterPro" id="IPR047499">
    <property type="entry name" value="DD_AK7"/>
</dbReference>
<organism evidence="7 8">
    <name type="scientific">Triplophysa rosa</name>
    <name type="common">Cave loach</name>
    <dbReference type="NCBI Taxonomy" id="992332"/>
    <lineage>
        <taxon>Eukaryota</taxon>
        <taxon>Metazoa</taxon>
        <taxon>Chordata</taxon>
        <taxon>Craniata</taxon>
        <taxon>Vertebrata</taxon>
        <taxon>Euteleostomi</taxon>
        <taxon>Actinopterygii</taxon>
        <taxon>Neopterygii</taxon>
        <taxon>Teleostei</taxon>
        <taxon>Ostariophysi</taxon>
        <taxon>Cypriniformes</taxon>
        <taxon>Nemacheilidae</taxon>
        <taxon>Triplophysa</taxon>
    </lineage>
</organism>